<evidence type="ECO:0000256" key="1">
    <source>
        <dbReference type="SAM" id="Phobius"/>
    </source>
</evidence>
<feature type="transmembrane region" description="Helical" evidence="1">
    <location>
        <begin position="57"/>
        <end position="77"/>
    </location>
</feature>
<keyword evidence="3" id="KW-1185">Reference proteome</keyword>
<accession>A0A8F2E6C3</accession>
<evidence type="ECO:0000313" key="3">
    <source>
        <dbReference type="Proteomes" id="UP000683386"/>
    </source>
</evidence>
<dbReference type="GeneID" id="77931506"/>
<proteinExistence type="predicted"/>
<organism evidence="2 3">
    <name type="scientific">Streptomyces phage KimJongPhill</name>
    <dbReference type="NCBI Taxonomy" id="2848886"/>
    <lineage>
        <taxon>Viruses</taxon>
        <taxon>Duplodnaviria</taxon>
        <taxon>Heunggongvirae</taxon>
        <taxon>Uroviricota</taxon>
        <taxon>Caudoviricetes</taxon>
        <taxon>Zukovirus</taxon>
        <taxon>Zukovirus phill</taxon>
    </lineage>
</organism>
<dbReference type="KEGG" id="vg:77931506"/>
<sequence>MSDMSREDVERLVRIEAKLDLSLQRAVEDRTAHDNDMAGVRADIEKLETRTGSLENWRYAIGVALLMGAGSTVAAAIQSVPK</sequence>
<evidence type="ECO:0000313" key="2">
    <source>
        <dbReference type="EMBL" id="QWT29815.1"/>
    </source>
</evidence>
<keyword evidence="1" id="KW-0812">Transmembrane</keyword>
<dbReference type="EMBL" id="MW822144">
    <property type="protein sequence ID" value="QWT29815.1"/>
    <property type="molecule type" value="Genomic_DNA"/>
</dbReference>
<name>A0A8F2E6C3_9CAUD</name>
<protein>
    <submittedName>
        <fullName evidence="2">Tail needle protein</fullName>
    </submittedName>
</protein>
<reference evidence="2" key="1">
    <citation type="submission" date="2021-03" db="EMBL/GenBank/DDBJ databases">
        <authorList>
            <person name="Alqahtani R."/>
            <person name="Behailu E."/>
            <person name="Cappabianca D.W."/>
            <person name="Csanadi-Schwartz K.M."/>
            <person name="Dalal A.S."/>
            <person name="Fahim M.S."/>
            <person name="Franklin J.M."/>
            <person name="Gluckman M.H."/>
            <person name="Levine C.J."/>
            <person name="Martin N."/>
            <person name="Milza N."/>
            <person name="Najmabadi R."/>
            <person name="Newman A.M."/>
            <person name="Pajunar M."/>
            <person name="Qalawee I."/>
            <person name="Rizvi A."/>
            <person name="Samuel A."/>
            <person name="Smith A."/>
            <person name="Swann F.E."/>
            <person name="Sweeney P."/>
            <person name="Torres N.R."/>
            <person name="Ventrone L."/>
            <person name="Ventura L."/>
            <person name="Wroe M."/>
            <person name="Acquaye N.A."/>
            <person name="Agnes T.J."/>
            <person name="Ahmed A."/>
            <person name="Ahmed S."/>
            <person name="Amodu B.A."/>
            <person name="Arefeayne N.F."/>
            <person name="Asamoah-Frimpong E.A."/>
            <person name="Attaran A."/>
            <person name="Barragan J.M."/>
            <person name="Baumgarten L.N."/>
            <person name="Berhane B."/>
            <person name="Beyene A."/>
            <person name="Bhattarai B."/>
            <person name="Biondokin D.V."/>
            <person name="Boone B.K."/>
            <person name="Burney S.Z."/>
            <person name="Cayanan J.-R.T."/>
            <person name="Cesta G."/>
            <person name="Chang J."/>
            <person name="Chavez J."/>
            <person name="Chorbajian C."/>
            <person name="Christian S."/>
            <person name="Corns J.R."/>
            <person name="Corns N.R."/>
            <person name="Cowan J.T."/>
            <person name="Coyne C."/>
            <person name="Dadzie B."/>
            <person name="Datu D.-L.V."/>
            <person name="Deng B.C."/>
            <person name="Der L."/>
            <person name="Dickerson K."/>
            <person name="Dozier E."/>
            <person name="Egbunine A.O."/>
            <person name="Farooq M."/>
            <person name="Fonge A.E."/>
            <person name="Ghomsi-Nono M.P."/>
            <person name="Giampietro H."/>
            <person name="Gunnison R.P."/>
            <person name="Han S.H."/>
            <person name="Hennigan A.J."/>
            <person name="Hong A.N."/>
            <person name="Ijomor E.C."/>
            <person name="Jalali A."/>
            <person name="Jamil T.Z."/>
            <person name="Jenkins C.R."/>
            <person name="Joseph M.A."/>
            <person name="Jowanowitch O.J."/>
            <person name="Kang D."/>
            <person name="Khan A."/>
            <person name="Khan Z.K."/>
            <person name="Kiewe T."/>
            <person name="Kjerulf A.B."/>
            <person name="Kolosey V."/>
            <person name="Kurup M."/>
            <person name="Lee V.H."/>
            <person name="Llontop-Maldonado V."/>
            <person name="Long P."/>
            <person name="Lu N."/>
            <person name="Majekodunmi A."/>
            <person name="Malik H.W."/>
            <person name="Marcellino S.C."/>
            <person name="Martinez L.A."/>
            <person name="Meher F.N."/>
            <person name="Michelin M.A."/>
            <person name="Mitchell K.G."/>
            <person name="Mullens W.J."/>
            <person name="Nwakama C."/>
            <person name="Nwosu F.T."/>
            <person name="Oboh E.C."/>
            <person name="Odujinrin O."/>
            <person name="Ogunsan O."/>
            <person name="O'Neill K."/>
            <person name="Oxlaj J.A."/>
            <person name="Patel A.K."/>
            <person name="Patel B.R."/>
            <person name="Pham Q."/>
            <person name="Porter J."/>
            <person name="Portes J."/>
            <person name="Prokopenko A."/>
            <person name="Quraishi M."/>
            <person name="Qureshi M.-A."/>
            <person name="Rivera A."/>
            <person name="Rubalsky V."/>
            <person name="Saikali Y."/>
            <person name="Saqaf K."/>
            <person name="Saroya S.R."/>
            <person name="Seas A."/>
            <person name="Shadrick R.E."/>
            <person name="Sharda N."/>
            <person name="Sigindere M.T."/>
            <person name="Simbi V.G."/>
            <person name="Thuzar C."/>
            <person name="Tran K."/>
            <person name="Tran V.D."/>
            <person name="Trang W."/>
            <person name="Vaishnav N."/>
            <person name="Vuong K."/>
            <person name="Walker C."/>
            <person name="Wallace S.A."/>
            <person name="Warfield J.C."/>
            <person name="Wikina T."/>
            <person name="Wobbeking F.T."/>
            <person name="Worrent L.D."/>
            <person name="Yan T."/>
            <person name="Zehra A."/>
            <person name="Avazpour P."/>
            <person name="Kim F.M."/>
            <person name="Mason K."/>
            <person name="Nguyen D.A."/>
            <person name="Pettit S.M."/>
            <person name="Zhou O.J."/>
            <person name="Brissett D.L."/>
            <person name="Gualtieri C."/>
            <person name="Hufford T.M."/>
            <person name="Ko J.M."/>
            <person name="Novak J.K."/>
            <person name="Smith Z.M."/>
            <person name="Mayer-Bacon C."/>
            <person name="Erill I."/>
            <person name="Caruso S.M."/>
            <person name="Garlena R.A."/>
            <person name="Russell D.A."/>
            <person name="Pope W.H."/>
            <person name="Jacobs-Sera D."/>
            <person name="Hatfull G.F."/>
        </authorList>
    </citation>
    <scope>NUCLEOTIDE SEQUENCE</scope>
</reference>
<dbReference type="Proteomes" id="UP000683386">
    <property type="component" value="Segment"/>
</dbReference>
<gene>
    <name evidence="2" type="primary">34</name>
    <name evidence="2" type="ORF">SEA_KIMJONGPHILL_34</name>
</gene>
<keyword evidence="1" id="KW-0472">Membrane</keyword>
<dbReference type="RefSeq" id="YP_010655640.1">
    <property type="nucleotide sequence ID" value="NC_070830.1"/>
</dbReference>
<keyword evidence="1" id="KW-1133">Transmembrane helix</keyword>